<keyword evidence="5" id="KW-1185">Reference proteome</keyword>
<sequence length="81" mass="8809">MRVITNIALLIAGVAGSGVVSFFLTAVMVETGTLGSCFEGGCGYAAVFLAFPLAWFILFALYVMALLIWRRRPFRDRESGV</sequence>
<evidence type="ECO:0000313" key="4">
    <source>
        <dbReference type="Proteomes" id="UP000298545"/>
    </source>
</evidence>
<evidence type="ECO:0000256" key="1">
    <source>
        <dbReference type="SAM" id="Phobius"/>
    </source>
</evidence>
<dbReference type="Proteomes" id="UP000298545">
    <property type="component" value="Chromosome circular"/>
</dbReference>
<accession>A0A4D7DJM6</accession>
<dbReference type="EMBL" id="CP072167">
    <property type="protein sequence ID" value="QYA06811.1"/>
    <property type="molecule type" value="Genomic_DNA"/>
</dbReference>
<keyword evidence="1" id="KW-0812">Transmembrane</keyword>
<keyword evidence="1" id="KW-1133">Transmembrane helix</keyword>
<dbReference type="KEGG" id="alf:CFBP5473_07350"/>
<evidence type="ECO:0000313" key="2">
    <source>
        <dbReference type="EMBL" id="QCI97743.1"/>
    </source>
</evidence>
<feature type="transmembrane region" description="Helical" evidence="1">
    <location>
        <begin position="44"/>
        <end position="69"/>
    </location>
</feature>
<feature type="transmembrane region" description="Helical" evidence="1">
    <location>
        <begin position="7"/>
        <end position="29"/>
    </location>
</feature>
<keyword evidence="1" id="KW-0472">Membrane</keyword>
<dbReference type="OrthoDB" id="8304952at2"/>
<evidence type="ECO:0000313" key="5">
    <source>
        <dbReference type="Proteomes" id="UP000826513"/>
    </source>
</evidence>
<evidence type="ECO:0000313" key="3">
    <source>
        <dbReference type="EMBL" id="QYA06811.1"/>
    </source>
</evidence>
<dbReference type="AlphaFoldDB" id="A0A4D7DJM6"/>
<name>A0A4D7DJM6_9HYPH</name>
<proteinExistence type="predicted"/>
<dbReference type="EMBL" id="CP039691">
    <property type="protein sequence ID" value="QCI97743.1"/>
    <property type="molecule type" value="Genomic_DNA"/>
</dbReference>
<reference evidence="2 4" key="1">
    <citation type="submission" date="2019-04" db="EMBL/GenBank/DDBJ databases">
        <title>Complete genome sequence of Agrobacterium larrymoorei CFBP5473.</title>
        <authorList>
            <person name="Haryono M."/>
            <person name="Chou L."/>
            <person name="Lin Y.-C."/>
            <person name="Lai E.-M."/>
            <person name="Kuo C.-H."/>
        </authorList>
    </citation>
    <scope>NUCLEOTIDE SEQUENCE [LARGE SCALE GENOMIC DNA]</scope>
    <source>
        <strain evidence="2 4">CFBP5473</strain>
    </source>
</reference>
<reference evidence="3 5" key="2">
    <citation type="submission" date="2021-03" db="EMBL/GenBank/DDBJ databases">
        <title>Rapid diversification of plasmids in a genus of pathogenic and nitrogen fixing bacteria.</title>
        <authorList>
            <person name="Weisberg A.J."/>
            <person name="Miller M."/>
            <person name="Ream W."/>
            <person name="Grunwald N.J."/>
            <person name="Chang J.H."/>
        </authorList>
    </citation>
    <scope>NUCLEOTIDE SEQUENCE [LARGE SCALE GENOMIC DNA]</scope>
    <source>
        <strain evidence="3 5">AF3.44</strain>
    </source>
</reference>
<organism evidence="2 4">
    <name type="scientific">Agrobacterium larrymoorei</name>
    <dbReference type="NCBI Taxonomy" id="160699"/>
    <lineage>
        <taxon>Bacteria</taxon>
        <taxon>Pseudomonadati</taxon>
        <taxon>Pseudomonadota</taxon>
        <taxon>Alphaproteobacteria</taxon>
        <taxon>Hyphomicrobiales</taxon>
        <taxon>Rhizobiaceae</taxon>
        <taxon>Rhizobium/Agrobacterium group</taxon>
        <taxon>Agrobacterium</taxon>
    </lineage>
</organism>
<protein>
    <submittedName>
        <fullName evidence="2">Uncharacterized protein</fullName>
    </submittedName>
</protein>
<dbReference type="Proteomes" id="UP000826513">
    <property type="component" value="Chromosome 1"/>
</dbReference>
<gene>
    <name evidence="2" type="ORF">CFBP5473_07350</name>
    <name evidence="3" type="ORF">J5285_12350</name>
</gene>